<dbReference type="eggNOG" id="KOG1075">
    <property type="taxonomic scope" value="Eukaryota"/>
</dbReference>
<accession>R0GE24</accession>
<protein>
    <recommendedName>
        <fullName evidence="1">RNase H type-1 domain-containing protein</fullName>
    </recommendedName>
</protein>
<name>R0GE24_9BRAS</name>
<dbReference type="Pfam" id="PF13456">
    <property type="entry name" value="RVT_3"/>
    <property type="match status" value="1"/>
</dbReference>
<dbReference type="PANTHER" id="PTHR47074:SF49">
    <property type="entry name" value="POLYNUCLEOTIDYL TRANSFERASE, RIBONUCLEASE H-LIKE SUPERFAMILY PROTEIN"/>
    <property type="match status" value="1"/>
</dbReference>
<proteinExistence type="predicted"/>
<dbReference type="AlphaFoldDB" id="R0GE24"/>
<keyword evidence="3" id="KW-1185">Reference proteome</keyword>
<dbReference type="InterPro" id="IPR036397">
    <property type="entry name" value="RNaseH_sf"/>
</dbReference>
<dbReference type="EMBL" id="KB870806">
    <property type="protein sequence ID" value="EOA34012.1"/>
    <property type="molecule type" value="Genomic_DNA"/>
</dbReference>
<feature type="domain" description="RNase H type-1" evidence="1">
    <location>
        <begin position="9"/>
        <end position="97"/>
    </location>
</feature>
<dbReference type="CDD" id="cd06222">
    <property type="entry name" value="RNase_H_like"/>
    <property type="match status" value="1"/>
</dbReference>
<evidence type="ECO:0000259" key="1">
    <source>
        <dbReference type="Pfam" id="PF13456"/>
    </source>
</evidence>
<evidence type="ECO:0000313" key="2">
    <source>
        <dbReference type="EMBL" id="EOA34012.1"/>
    </source>
</evidence>
<dbReference type="Proteomes" id="UP000029121">
    <property type="component" value="Unassembled WGS sequence"/>
</dbReference>
<dbReference type="PANTHER" id="PTHR47074">
    <property type="entry name" value="BNAC02G40300D PROTEIN"/>
    <property type="match status" value="1"/>
</dbReference>
<dbReference type="GO" id="GO:0004523">
    <property type="term" value="F:RNA-DNA hybrid ribonuclease activity"/>
    <property type="evidence" value="ECO:0007669"/>
    <property type="project" value="InterPro"/>
</dbReference>
<dbReference type="InterPro" id="IPR044730">
    <property type="entry name" value="RNase_H-like_dom_plant"/>
</dbReference>
<dbReference type="Gene3D" id="3.30.420.10">
    <property type="entry name" value="Ribonuclease H-like superfamily/Ribonuclease H"/>
    <property type="match status" value="1"/>
</dbReference>
<dbReference type="SUPFAM" id="SSF53098">
    <property type="entry name" value="Ribonuclease H-like"/>
    <property type="match status" value="1"/>
</dbReference>
<feature type="non-terminal residue" evidence="2">
    <location>
        <position position="1"/>
    </location>
</feature>
<dbReference type="InterPro" id="IPR052929">
    <property type="entry name" value="RNase_H-like_EbsB-rel"/>
</dbReference>
<dbReference type="InterPro" id="IPR002156">
    <property type="entry name" value="RNaseH_domain"/>
</dbReference>
<gene>
    <name evidence="2" type="ORF">CARUB_v10021508mg</name>
</gene>
<reference evidence="3" key="1">
    <citation type="journal article" date="2013" name="Nat. Genet.">
        <title>The Capsella rubella genome and the genomic consequences of rapid mating system evolution.</title>
        <authorList>
            <person name="Slotte T."/>
            <person name="Hazzouri K.M."/>
            <person name="Agren J.A."/>
            <person name="Koenig D."/>
            <person name="Maumus F."/>
            <person name="Guo Y.L."/>
            <person name="Steige K."/>
            <person name="Platts A.E."/>
            <person name="Escobar J.S."/>
            <person name="Newman L.K."/>
            <person name="Wang W."/>
            <person name="Mandakova T."/>
            <person name="Vello E."/>
            <person name="Smith L.M."/>
            <person name="Henz S.R."/>
            <person name="Steffen J."/>
            <person name="Takuno S."/>
            <person name="Brandvain Y."/>
            <person name="Coop G."/>
            <person name="Andolfatto P."/>
            <person name="Hu T.T."/>
            <person name="Blanchette M."/>
            <person name="Clark R.M."/>
            <person name="Quesneville H."/>
            <person name="Nordborg M."/>
            <person name="Gaut B.S."/>
            <person name="Lysak M.A."/>
            <person name="Jenkins J."/>
            <person name="Grimwood J."/>
            <person name="Chapman J."/>
            <person name="Prochnik S."/>
            <person name="Shu S."/>
            <person name="Rokhsar D."/>
            <person name="Schmutz J."/>
            <person name="Weigel D."/>
            <person name="Wright S.I."/>
        </authorList>
    </citation>
    <scope>NUCLEOTIDE SEQUENCE [LARGE SCALE GENOMIC DNA]</scope>
    <source>
        <strain evidence="3">cv. Monte Gargano</strain>
    </source>
</reference>
<dbReference type="InterPro" id="IPR012337">
    <property type="entry name" value="RNaseH-like_sf"/>
</dbReference>
<dbReference type="GO" id="GO:0003676">
    <property type="term" value="F:nucleic acid binding"/>
    <property type="evidence" value="ECO:0007669"/>
    <property type="project" value="InterPro"/>
</dbReference>
<evidence type="ECO:0000313" key="3">
    <source>
        <dbReference type="Proteomes" id="UP000029121"/>
    </source>
</evidence>
<sequence>VFSTGSIAYRHVRSPLMAEAMATLAAIRVATASDLSNVVFASDSLSLVKALNLASPSMELHGILHDILLLSSSFNSCSFIFIPRDCNRRADALAKDAIRSVRNNI</sequence>
<organism evidence="2 3">
    <name type="scientific">Capsella rubella</name>
    <dbReference type="NCBI Taxonomy" id="81985"/>
    <lineage>
        <taxon>Eukaryota</taxon>
        <taxon>Viridiplantae</taxon>
        <taxon>Streptophyta</taxon>
        <taxon>Embryophyta</taxon>
        <taxon>Tracheophyta</taxon>
        <taxon>Spermatophyta</taxon>
        <taxon>Magnoliopsida</taxon>
        <taxon>eudicotyledons</taxon>
        <taxon>Gunneridae</taxon>
        <taxon>Pentapetalae</taxon>
        <taxon>rosids</taxon>
        <taxon>malvids</taxon>
        <taxon>Brassicales</taxon>
        <taxon>Brassicaceae</taxon>
        <taxon>Camelineae</taxon>
        <taxon>Capsella</taxon>
    </lineage>
</organism>